<dbReference type="AlphaFoldDB" id="A0A7J6RC64"/>
<dbReference type="GO" id="GO:0003676">
    <property type="term" value="F:nucleic acid binding"/>
    <property type="evidence" value="ECO:0007669"/>
    <property type="project" value="InterPro"/>
</dbReference>
<organism evidence="3 4">
    <name type="scientific">Perkinsus olseni</name>
    <name type="common">Perkinsus atlanticus</name>
    <dbReference type="NCBI Taxonomy" id="32597"/>
    <lineage>
        <taxon>Eukaryota</taxon>
        <taxon>Sar</taxon>
        <taxon>Alveolata</taxon>
        <taxon>Perkinsozoa</taxon>
        <taxon>Perkinsea</taxon>
        <taxon>Perkinsida</taxon>
        <taxon>Perkinsidae</taxon>
        <taxon>Perkinsus</taxon>
    </lineage>
</organism>
<feature type="compositionally biased region" description="Low complexity" evidence="1">
    <location>
        <begin position="253"/>
        <end position="265"/>
    </location>
</feature>
<evidence type="ECO:0000259" key="2">
    <source>
        <dbReference type="SMART" id="SM00343"/>
    </source>
</evidence>
<dbReference type="InterPro" id="IPR021109">
    <property type="entry name" value="Peptidase_aspartic_dom_sf"/>
</dbReference>
<evidence type="ECO:0000313" key="3">
    <source>
        <dbReference type="EMBL" id="KAF4718185.1"/>
    </source>
</evidence>
<reference evidence="3 4" key="1">
    <citation type="submission" date="2020-04" db="EMBL/GenBank/DDBJ databases">
        <title>Perkinsus olseni comparative genomics.</title>
        <authorList>
            <person name="Bogema D.R."/>
        </authorList>
    </citation>
    <scope>NUCLEOTIDE SEQUENCE [LARGE SCALE GENOMIC DNA]</scope>
    <source>
        <strain evidence="3">ATCC PRA-205</strain>
    </source>
</reference>
<gene>
    <name evidence="3" type="ORF">FOZ62_031852</name>
</gene>
<feature type="non-terminal residue" evidence="3">
    <location>
        <position position="1"/>
    </location>
</feature>
<dbReference type="InterPro" id="IPR001878">
    <property type="entry name" value="Znf_CCHC"/>
</dbReference>
<feature type="domain" description="CCHC-type" evidence="2">
    <location>
        <begin position="332"/>
        <end position="348"/>
    </location>
</feature>
<name>A0A7J6RC64_PEROL</name>
<comment type="caution">
    <text evidence="3">The sequence shown here is derived from an EMBL/GenBank/DDBJ whole genome shotgun (WGS) entry which is preliminary data.</text>
</comment>
<feature type="domain" description="CCHC-type" evidence="2">
    <location>
        <begin position="305"/>
        <end position="323"/>
    </location>
</feature>
<accession>A0A7J6RC64</accession>
<dbReference type="CDD" id="cd00303">
    <property type="entry name" value="retropepsin_like"/>
    <property type="match status" value="1"/>
</dbReference>
<evidence type="ECO:0000256" key="1">
    <source>
        <dbReference type="SAM" id="MobiDB-lite"/>
    </source>
</evidence>
<dbReference type="Gene3D" id="2.40.70.10">
    <property type="entry name" value="Acid Proteases"/>
    <property type="match status" value="1"/>
</dbReference>
<dbReference type="GO" id="GO:0008270">
    <property type="term" value="F:zinc ion binding"/>
    <property type="evidence" value="ECO:0007669"/>
    <property type="project" value="InterPro"/>
</dbReference>
<feature type="domain" description="CCHC-type" evidence="2">
    <location>
        <begin position="356"/>
        <end position="372"/>
    </location>
</feature>
<feature type="region of interest" description="Disordered" evidence="1">
    <location>
        <begin position="220"/>
        <end position="303"/>
    </location>
</feature>
<proteinExistence type="predicted"/>
<dbReference type="SMART" id="SM00343">
    <property type="entry name" value="ZnF_C2HC"/>
    <property type="match status" value="3"/>
</dbReference>
<feature type="region of interest" description="Disordered" evidence="1">
    <location>
        <begin position="1"/>
        <end position="20"/>
    </location>
</feature>
<sequence>MAASSAKGPPGGSWRGSADETETRSLQDFLHEIECSSMLFKLGSDGFRFVYLFENLSSHVSQQLSLKLESTYGAIGNIPHGRQYEAAVAALRLIYTSVQGNDDSSILNRWYVLNAADFPTYQLFEEEFTTLLAQLRRRGHLLPVSQANGRLLAALPPTVRAWASDHLSLMLDENEFQRRLRVHCVNHGIGTGWSPLKPGQWALDKHGRYIKKATASPLSGAASNVACPSASSAPLPVAPWPQGTSPAVPPGLLPTAAPSASPDAPQVLAATSAPGDPSSSVPIDGGRRGQPRPGNGRGQKRPKLTCYRCRDQTGSHSFNDCPASAPVEVDKRCRKCGLHRHKTDQCDNRIVAAGIPCGRCLQAGHLAFICPAEKPRSVPLSGVQSSAALLTDAASLVPGTNVDMYEAAESLGCIDSPTPSGPGALSSVIKVIPEPQPGGQVTSTVEVSCLLDTGASCNFAVAAVANRLGRVLTLPSPKPFRVANKQTFYATQAVRLTVLTVNSRIKLDFLVVPELTTPLVIGMHGLSALGMMIWISPGACSVRTGVGPLQWHQLQEGLAKRRQLPAKKSAGTQTEDITQSDELLALIDDATLSAEVLDFSHHCGPTTFSGATECLAGLSPLISDLESDDGPIVSQAHDFSIFQVDTPSLVGDATSEVSGFDLPYTELYPQGPKDLLFSVDEGPMVLKDGSVITAKRLTMQLPFINPGRTPPFRLKHLIRRDLVLLSRLRQSGHLDTYDGLIDSFKKAQYVRPVAASDVEADQSDAYYMPHFPVFTASKTSPCRPVWCGNELSSYLCRGFISDAEATIISSWMALRTSPYYATTDLSRAFYSLKFAVVMMGLRPSPAMLMRGLRPIAALAL</sequence>
<dbReference type="Proteomes" id="UP000574390">
    <property type="component" value="Unassembled WGS sequence"/>
</dbReference>
<evidence type="ECO:0000313" key="4">
    <source>
        <dbReference type="Proteomes" id="UP000574390"/>
    </source>
</evidence>
<dbReference type="EMBL" id="JABANM010023263">
    <property type="protein sequence ID" value="KAF4718185.1"/>
    <property type="molecule type" value="Genomic_DNA"/>
</dbReference>
<dbReference type="SUPFAM" id="SSF50630">
    <property type="entry name" value="Acid proteases"/>
    <property type="match status" value="1"/>
</dbReference>
<feature type="non-terminal residue" evidence="3">
    <location>
        <position position="860"/>
    </location>
</feature>
<protein>
    <recommendedName>
        <fullName evidence="2">CCHC-type domain-containing protein</fullName>
    </recommendedName>
</protein>